<gene>
    <name evidence="1" type="ORF">HFQ381_LOCUS15777</name>
    <name evidence="2" type="ORF">QYT958_LOCUS6910</name>
</gene>
<dbReference type="Proteomes" id="UP000663851">
    <property type="component" value="Unassembled WGS sequence"/>
</dbReference>
<name>A0A820XHH7_9BILA</name>
<evidence type="ECO:0000313" key="2">
    <source>
        <dbReference type="EMBL" id="CAF4531364.1"/>
    </source>
</evidence>
<accession>A0A820XHH7</accession>
<comment type="caution">
    <text evidence="2">The sequence shown here is derived from an EMBL/GenBank/DDBJ whole genome shotgun (WGS) entry which is preliminary data.</text>
</comment>
<organism evidence="2 3">
    <name type="scientific">Rotaria socialis</name>
    <dbReference type="NCBI Taxonomy" id="392032"/>
    <lineage>
        <taxon>Eukaryota</taxon>
        <taxon>Metazoa</taxon>
        <taxon>Spiralia</taxon>
        <taxon>Gnathifera</taxon>
        <taxon>Rotifera</taxon>
        <taxon>Eurotatoria</taxon>
        <taxon>Bdelloidea</taxon>
        <taxon>Philodinida</taxon>
        <taxon>Philodinidae</taxon>
        <taxon>Rotaria</taxon>
    </lineage>
</organism>
<proteinExistence type="predicted"/>
<dbReference type="EMBL" id="CAJOBO010001086">
    <property type="protein sequence ID" value="CAF4335943.1"/>
    <property type="molecule type" value="Genomic_DNA"/>
</dbReference>
<evidence type="ECO:0000313" key="3">
    <source>
        <dbReference type="Proteomes" id="UP000663848"/>
    </source>
</evidence>
<dbReference type="EMBL" id="CAJOBR010000636">
    <property type="protein sequence ID" value="CAF4531364.1"/>
    <property type="molecule type" value="Genomic_DNA"/>
</dbReference>
<protein>
    <submittedName>
        <fullName evidence="2">Uncharacterized protein</fullName>
    </submittedName>
</protein>
<dbReference type="AlphaFoldDB" id="A0A820XHH7"/>
<evidence type="ECO:0000313" key="1">
    <source>
        <dbReference type="EMBL" id="CAF4335943.1"/>
    </source>
</evidence>
<dbReference type="Proteomes" id="UP000663848">
    <property type="component" value="Unassembled WGS sequence"/>
</dbReference>
<reference evidence="2" key="1">
    <citation type="submission" date="2021-02" db="EMBL/GenBank/DDBJ databases">
        <authorList>
            <person name="Nowell W R."/>
        </authorList>
    </citation>
    <scope>NUCLEOTIDE SEQUENCE</scope>
</reference>
<sequence length="139" mass="15639">MWHTVVVEYPVVMIDNNDQMINVAASIVFRYLGFSSGPSSADKMTTGFTTPSGTELCVLDPEDDIEDSIDNDDADALASSQVHLNQEQNVHLNQSQNGSSPSRREWFISISNKMFISIDLRMAHLHQEENGLLQFFCER</sequence>